<accession>A0ACD3YV84</accession>
<sequence>MSSSPEHTMEPSTKKNMWQSLRENPKYGYQQGVLGQSLVMTRFTENFPSVVKSSSATGWLTSILQLGGILGSLSAGVLGELISRKYTMFIACCWVILGSYLYVGATAGNPSLLYAGRFFTGVGVGLFSGVGPLYNAELSAPEMRGLLVSFYQLATILGIMLSFWVGYGSNYIGGTGEGQSDLAWRLPSIIQGIPAAALAVGIWFMPFSPRWLVKVGRDEEARSTLAWMRKLPEDHDDIRVEFLEIKAEAVFEQKVFARDFPHLAEKGKSRFMQQVAQYVTCFRSIDNLKRVCTAWLVMFFQQWSGIDAIIYYASNVFISLGLTGGTIALLATGVTGVVFLISTIPAMLIIDRVGRKPLLQIGSIVMGASMITVGVIVAKFRHDWPSHVAAGWSAVIFPLSIRAKGASIGASSNWVNNFAIAFFVPPMLEAWAWGTYIFFAVFLAAGIVWVWIYLPETKNATLEDMDRVFKSRTGEMDGVLMREAQAEVGLLGFAHERKLSHDKEVEKHVEEL</sequence>
<name>A0ACD3YV84_FUSSC</name>
<protein>
    <submittedName>
        <fullName evidence="1">Uncharacterized protein</fullName>
    </submittedName>
</protein>
<evidence type="ECO:0000313" key="1">
    <source>
        <dbReference type="EMBL" id="UPK92800.1"/>
    </source>
</evidence>
<reference evidence="1" key="1">
    <citation type="submission" date="2021-11" db="EMBL/GenBank/DDBJ databases">
        <title>Fusarium solani-melongenae Genome sequencing and assembly.</title>
        <authorList>
            <person name="Xie S."/>
            <person name="Huang L."/>
            <person name="Zhang X."/>
        </authorList>
    </citation>
    <scope>NUCLEOTIDE SEQUENCE</scope>
    <source>
        <strain evidence="1">CRI 24-3</strain>
    </source>
</reference>
<organism evidence="1 2">
    <name type="scientific">Fusarium solani subsp. cucurbitae</name>
    <name type="common">Neocosmosporum cucurbitae</name>
    <dbReference type="NCBI Taxonomy" id="2747967"/>
    <lineage>
        <taxon>Eukaryota</taxon>
        <taxon>Fungi</taxon>
        <taxon>Dikarya</taxon>
        <taxon>Ascomycota</taxon>
        <taxon>Pezizomycotina</taxon>
        <taxon>Sordariomycetes</taxon>
        <taxon>Hypocreomycetidae</taxon>
        <taxon>Hypocreales</taxon>
        <taxon>Nectriaceae</taxon>
        <taxon>Fusarium</taxon>
        <taxon>Fusarium solani species complex</taxon>
    </lineage>
</organism>
<dbReference type="EMBL" id="CP090032">
    <property type="protein sequence ID" value="UPK92800.1"/>
    <property type="molecule type" value="Genomic_DNA"/>
</dbReference>
<dbReference type="Proteomes" id="UP000830768">
    <property type="component" value="Chromosome 3"/>
</dbReference>
<gene>
    <name evidence="1" type="ORF">LCI18_003735</name>
</gene>
<keyword evidence="2" id="KW-1185">Reference proteome</keyword>
<evidence type="ECO:0000313" key="2">
    <source>
        <dbReference type="Proteomes" id="UP000830768"/>
    </source>
</evidence>
<proteinExistence type="predicted"/>